<dbReference type="SUPFAM" id="SSF90123">
    <property type="entry name" value="ABC transporter transmembrane region"/>
    <property type="match status" value="1"/>
</dbReference>
<dbReference type="PANTHER" id="PTHR45136:SF2">
    <property type="entry name" value="ABC TRANSPORTER DOMAIN-CONTAINING PROTEIN"/>
    <property type="match status" value="1"/>
</dbReference>
<gene>
    <name evidence="10" type="ORF">L484_010503</name>
</gene>
<keyword evidence="3 8" id="KW-0812">Transmembrane</keyword>
<dbReference type="InterPro" id="IPR011527">
    <property type="entry name" value="ABC1_TM_dom"/>
</dbReference>
<dbReference type="PANTHER" id="PTHR45136">
    <property type="entry name" value="ABC TRANSPORTER DOMAIN-CONTAINING PROTEIN"/>
    <property type="match status" value="1"/>
</dbReference>
<dbReference type="EMBL" id="KE343933">
    <property type="protein sequence ID" value="EXB47717.1"/>
    <property type="molecule type" value="Genomic_DNA"/>
</dbReference>
<keyword evidence="7" id="KW-0325">Glycoprotein</keyword>
<name>W9RBI8_9ROSA</name>
<evidence type="ECO:0000256" key="5">
    <source>
        <dbReference type="ARBA" id="ARBA00022989"/>
    </source>
</evidence>
<evidence type="ECO:0000256" key="7">
    <source>
        <dbReference type="ARBA" id="ARBA00023180"/>
    </source>
</evidence>
<dbReference type="SUPFAM" id="SSF52540">
    <property type="entry name" value="P-loop containing nucleoside triphosphate hydrolases"/>
    <property type="match status" value="1"/>
</dbReference>
<proteinExistence type="inferred from homology"/>
<dbReference type="GO" id="GO:0140359">
    <property type="term" value="F:ABC-type transporter activity"/>
    <property type="evidence" value="ECO:0007669"/>
    <property type="project" value="InterPro"/>
</dbReference>
<comment type="similarity">
    <text evidence="1">Belongs to the ABC transporter superfamily. ABCB family. Multidrug resistance exporter (TC 3.A.1.201) subfamily.</text>
</comment>
<evidence type="ECO:0000256" key="3">
    <source>
        <dbReference type="ARBA" id="ARBA00022692"/>
    </source>
</evidence>
<dbReference type="PROSITE" id="PS50929">
    <property type="entry name" value="ABC_TM1F"/>
    <property type="match status" value="1"/>
</dbReference>
<keyword evidence="4" id="KW-0677">Repeat</keyword>
<keyword evidence="2" id="KW-0813">Transport</keyword>
<dbReference type="InterPro" id="IPR036640">
    <property type="entry name" value="ABC1_TM_sf"/>
</dbReference>
<accession>W9RBI8</accession>
<evidence type="ECO:0000259" key="9">
    <source>
        <dbReference type="PROSITE" id="PS50929"/>
    </source>
</evidence>
<evidence type="ECO:0000256" key="8">
    <source>
        <dbReference type="SAM" id="Phobius"/>
    </source>
</evidence>
<dbReference type="eggNOG" id="KOG0055">
    <property type="taxonomic scope" value="Eukaryota"/>
</dbReference>
<dbReference type="InterPro" id="IPR027417">
    <property type="entry name" value="P-loop_NTPase"/>
</dbReference>
<evidence type="ECO:0000313" key="10">
    <source>
        <dbReference type="EMBL" id="EXB47717.1"/>
    </source>
</evidence>
<dbReference type="InterPro" id="IPR003439">
    <property type="entry name" value="ABC_transporter-like_ATP-bd"/>
</dbReference>
<dbReference type="Proteomes" id="UP000030645">
    <property type="component" value="Unassembled WGS sequence"/>
</dbReference>
<dbReference type="Pfam" id="PF00005">
    <property type="entry name" value="ABC_tran"/>
    <property type="match status" value="1"/>
</dbReference>
<dbReference type="GO" id="GO:0016887">
    <property type="term" value="F:ATP hydrolysis activity"/>
    <property type="evidence" value="ECO:0007669"/>
    <property type="project" value="InterPro"/>
</dbReference>
<dbReference type="Pfam" id="PF00664">
    <property type="entry name" value="ABC_membrane"/>
    <property type="match status" value="1"/>
</dbReference>
<dbReference type="GO" id="GO:0005524">
    <property type="term" value="F:ATP binding"/>
    <property type="evidence" value="ECO:0007669"/>
    <property type="project" value="InterPro"/>
</dbReference>
<dbReference type="AlphaFoldDB" id="W9RBI8"/>
<sequence length="217" mass="24516">MSRKAIKAQDESTKLASEAVSNHRTVTAFHSQNRILKMLEKAQEGPREQSVRQSWFAGIVLVFSVGIKVCTFCLNYWYGGKLVFEGYLSPREYFQTTIVTVATSRIIADVGSLTTIISEGQYAIRSIFLVLDRKTRIHPESLESYRPEKITREIERCNVHFAYPTRPNVMIFQGFSIHIEARKSIAFVGKSGSGKSTIISLIERFYDPLKGAVKIDG</sequence>
<evidence type="ECO:0000313" key="11">
    <source>
        <dbReference type="Proteomes" id="UP000030645"/>
    </source>
</evidence>
<evidence type="ECO:0000256" key="6">
    <source>
        <dbReference type="ARBA" id="ARBA00023136"/>
    </source>
</evidence>
<dbReference type="Gene3D" id="1.20.1560.10">
    <property type="entry name" value="ABC transporter type 1, transmembrane domain"/>
    <property type="match status" value="1"/>
</dbReference>
<keyword evidence="11" id="KW-1185">Reference proteome</keyword>
<dbReference type="STRING" id="981085.W9RBI8"/>
<dbReference type="Gene3D" id="3.40.50.300">
    <property type="entry name" value="P-loop containing nucleotide triphosphate hydrolases"/>
    <property type="match status" value="1"/>
</dbReference>
<feature type="domain" description="ABC transmembrane type-1" evidence="9">
    <location>
        <begin position="1"/>
        <end position="119"/>
    </location>
</feature>
<keyword evidence="5 8" id="KW-1133">Transmembrane helix</keyword>
<evidence type="ECO:0000256" key="1">
    <source>
        <dbReference type="ARBA" id="ARBA00007577"/>
    </source>
</evidence>
<keyword evidence="6 8" id="KW-0472">Membrane</keyword>
<dbReference type="GO" id="GO:0016020">
    <property type="term" value="C:membrane"/>
    <property type="evidence" value="ECO:0007669"/>
    <property type="project" value="InterPro"/>
</dbReference>
<protein>
    <submittedName>
        <fullName evidence="10">ABC transporter B family member 15</fullName>
    </submittedName>
</protein>
<feature type="transmembrane region" description="Helical" evidence="8">
    <location>
        <begin position="55"/>
        <end position="78"/>
    </location>
</feature>
<evidence type="ECO:0000256" key="2">
    <source>
        <dbReference type="ARBA" id="ARBA00022448"/>
    </source>
</evidence>
<evidence type="ECO:0000256" key="4">
    <source>
        <dbReference type="ARBA" id="ARBA00022737"/>
    </source>
</evidence>
<reference evidence="11" key="1">
    <citation type="submission" date="2013-01" db="EMBL/GenBank/DDBJ databases">
        <title>Draft Genome Sequence of a Mulberry Tree, Morus notabilis C.K. Schneid.</title>
        <authorList>
            <person name="He N."/>
            <person name="Zhao S."/>
        </authorList>
    </citation>
    <scope>NUCLEOTIDE SEQUENCE</scope>
</reference>
<organism evidence="10 11">
    <name type="scientific">Morus notabilis</name>
    <dbReference type="NCBI Taxonomy" id="981085"/>
    <lineage>
        <taxon>Eukaryota</taxon>
        <taxon>Viridiplantae</taxon>
        <taxon>Streptophyta</taxon>
        <taxon>Embryophyta</taxon>
        <taxon>Tracheophyta</taxon>
        <taxon>Spermatophyta</taxon>
        <taxon>Magnoliopsida</taxon>
        <taxon>eudicotyledons</taxon>
        <taxon>Gunneridae</taxon>
        <taxon>Pentapetalae</taxon>
        <taxon>rosids</taxon>
        <taxon>fabids</taxon>
        <taxon>Rosales</taxon>
        <taxon>Moraceae</taxon>
        <taxon>Moreae</taxon>
        <taxon>Morus</taxon>
    </lineage>
</organism>